<organism evidence="4 5">
    <name type="scientific">Arthrobotrys musiformis</name>
    <dbReference type="NCBI Taxonomy" id="47236"/>
    <lineage>
        <taxon>Eukaryota</taxon>
        <taxon>Fungi</taxon>
        <taxon>Dikarya</taxon>
        <taxon>Ascomycota</taxon>
        <taxon>Pezizomycotina</taxon>
        <taxon>Orbiliomycetes</taxon>
        <taxon>Orbiliales</taxon>
        <taxon>Orbiliaceae</taxon>
        <taxon>Arthrobotrys</taxon>
    </lineage>
</organism>
<evidence type="ECO:0000259" key="3">
    <source>
        <dbReference type="PROSITE" id="PS50048"/>
    </source>
</evidence>
<sequence>MATPMDPNPRKRRRLPTLAPASEDSQPSASLRGHAEVKYKRHQAAKACNACRQAKAKCSEDRPQCKRCKTKGQECQYAAEDPGDQRRSLKDDLKLVRDENSKYKELFEFMGTASSEALAITFAFMKDGASLEDLILFIRDESNLISPTELYEITIEQESTVSTTMSDTDLEHTRQTAPTQFNLEMISDIPLVDLRTAPWTAGTVRDEFFSQLVSSFIAWDAISTGFIDPRTSI</sequence>
<dbReference type="InterPro" id="IPR036864">
    <property type="entry name" value="Zn2-C6_fun-type_DNA-bd_sf"/>
</dbReference>
<dbReference type="InterPro" id="IPR053187">
    <property type="entry name" value="Notoamide_regulator"/>
</dbReference>
<dbReference type="Pfam" id="PF00172">
    <property type="entry name" value="Zn_clus"/>
    <property type="match status" value="1"/>
</dbReference>
<dbReference type="PANTHER" id="PTHR47256">
    <property type="entry name" value="ZN(II)2CYS6 TRANSCRIPTION FACTOR (EUROFUNG)-RELATED"/>
    <property type="match status" value="1"/>
</dbReference>
<dbReference type="InterPro" id="IPR001138">
    <property type="entry name" value="Zn2Cys6_DnaBD"/>
</dbReference>
<evidence type="ECO:0000256" key="1">
    <source>
        <dbReference type="ARBA" id="ARBA00023242"/>
    </source>
</evidence>
<proteinExistence type="predicted"/>
<accession>A0AAV9WW91</accession>
<name>A0AAV9WW91_9PEZI</name>
<evidence type="ECO:0000313" key="5">
    <source>
        <dbReference type="Proteomes" id="UP001370758"/>
    </source>
</evidence>
<dbReference type="AlphaFoldDB" id="A0AAV9WW91"/>
<dbReference type="EMBL" id="JAVHJL010000001">
    <property type="protein sequence ID" value="KAK6512416.1"/>
    <property type="molecule type" value="Genomic_DNA"/>
</dbReference>
<dbReference type="SMART" id="SM00066">
    <property type="entry name" value="GAL4"/>
    <property type="match status" value="1"/>
</dbReference>
<evidence type="ECO:0000313" key="4">
    <source>
        <dbReference type="EMBL" id="KAK6512416.1"/>
    </source>
</evidence>
<dbReference type="GO" id="GO:0008270">
    <property type="term" value="F:zinc ion binding"/>
    <property type="evidence" value="ECO:0007669"/>
    <property type="project" value="InterPro"/>
</dbReference>
<feature type="region of interest" description="Disordered" evidence="2">
    <location>
        <begin position="1"/>
        <end position="34"/>
    </location>
</feature>
<dbReference type="PROSITE" id="PS00463">
    <property type="entry name" value="ZN2_CY6_FUNGAL_1"/>
    <property type="match status" value="1"/>
</dbReference>
<dbReference type="Proteomes" id="UP001370758">
    <property type="component" value="Unassembled WGS sequence"/>
</dbReference>
<gene>
    <name evidence="4" type="ORF">TWF481_001302</name>
</gene>
<evidence type="ECO:0000256" key="2">
    <source>
        <dbReference type="SAM" id="MobiDB-lite"/>
    </source>
</evidence>
<keyword evidence="1" id="KW-0539">Nucleus</keyword>
<dbReference type="CDD" id="cd00067">
    <property type="entry name" value="GAL4"/>
    <property type="match status" value="1"/>
</dbReference>
<dbReference type="PROSITE" id="PS50048">
    <property type="entry name" value="ZN2_CY6_FUNGAL_2"/>
    <property type="match status" value="1"/>
</dbReference>
<dbReference type="PANTHER" id="PTHR47256:SF1">
    <property type="entry name" value="ZN(II)2CYS6 TRANSCRIPTION FACTOR (EUROFUNG)"/>
    <property type="match status" value="1"/>
</dbReference>
<dbReference type="Gene3D" id="4.10.240.10">
    <property type="entry name" value="Zn(2)-C6 fungal-type DNA-binding domain"/>
    <property type="match status" value="1"/>
</dbReference>
<comment type="caution">
    <text evidence="4">The sequence shown here is derived from an EMBL/GenBank/DDBJ whole genome shotgun (WGS) entry which is preliminary data.</text>
</comment>
<dbReference type="SUPFAM" id="SSF57701">
    <property type="entry name" value="Zn2/Cys6 DNA-binding domain"/>
    <property type="match status" value="1"/>
</dbReference>
<feature type="domain" description="Zn(2)-C6 fungal-type" evidence="3">
    <location>
        <begin position="47"/>
        <end position="77"/>
    </location>
</feature>
<protein>
    <recommendedName>
        <fullName evidence="3">Zn(2)-C6 fungal-type domain-containing protein</fullName>
    </recommendedName>
</protein>
<dbReference type="GO" id="GO:0000981">
    <property type="term" value="F:DNA-binding transcription factor activity, RNA polymerase II-specific"/>
    <property type="evidence" value="ECO:0007669"/>
    <property type="project" value="InterPro"/>
</dbReference>
<keyword evidence="5" id="KW-1185">Reference proteome</keyword>
<reference evidence="4 5" key="1">
    <citation type="submission" date="2023-08" db="EMBL/GenBank/DDBJ databases">
        <authorList>
            <person name="Palmer J.M."/>
        </authorList>
    </citation>
    <scope>NUCLEOTIDE SEQUENCE [LARGE SCALE GENOMIC DNA]</scope>
    <source>
        <strain evidence="4 5">TWF481</strain>
    </source>
</reference>